<dbReference type="GO" id="GO:0006310">
    <property type="term" value="P:DNA recombination"/>
    <property type="evidence" value="ECO:0007669"/>
    <property type="project" value="UniProtKB-KW"/>
</dbReference>
<dbReference type="Pfam" id="PF18738">
    <property type="entry name" value="HEPN_DZIP3"/>
    <property type="match status" value="1"/>
</dbReference>
<dbReference type="InterPro" id="IPR052787">
    <property type="entry name" value="MAVS"/>
</dbReference>
<dbReference type="InterPro" id="IPR011010">
    <property type="entry name" value="DNA_brk_join_enz"/>
</dbReference>
<feature type="domain" description="DZIP3-like HEPN" evidence="2">
    <location>
        <begin position="574"/>
        <end position="646"/>
    </location>
</feature>
<evidence type="ECO:0000256" key="1">
    <source>
        <dbReference type="ARBA" id="ARBA00023172"/>
    </source>
</evidence>
<dbReference type="InterPro" id="IPR041249">
    <property type="entry name" value="HEPN_DZIP3"/>
</dbReference>
<organism evidence="3 4">
    <name type="scientific">Mytilus galloprovincialis</name>
    <name type="common">Mediterranean mussel</name>
    <dbReference type="NCBI Taxonomy" id="29158"/>
    <lineage>
        <taxon>Eukaryota</taxon>
        <taxon>Metazoa</taxon>
        <taxon>Spiralia</taxon>
        <taxon>Lophotrochozoa</taxon>
        <taxon>Mollusca</taxon>
        <taxon>Bivalvia</taxon>
        <taxon>Autobranchia</taxon>
        <taxon>Pteriomorphia</taxon>
        <taxon>Mytilida</taxon>
        <taxon>Mytiloidea</taxon>
        <taxon>Mytilidae</taxon>
        <taxon>Mytilinae</taxon>
        <taxon>Mytilus</taxon>
    </lineage>
</organism>
<comment type="caution">
    <text evidence="3">The sequence shown here is derived from an EMBL/GenBank/DDBJ whole genome shotgun (WGS) entry which is preliminary data.</text>
</comment>
<sequence length="647" mass="73799">MATGSLKRFGQTTDEEMMDKRLKINAANTLRSNKKAGNTLREYLRESEMDIRFEEYDEVRLNEILGQFYMNARKPDGNHYKISSLENIRYGLNRYLRSPPYNKTFSIIKDAAFNDANVNFKAATSELKRMGLGTTDHYPSINETDLIKLYSSIYCATNTPSGLYTKVQFDIRMYFCRRGQENMHLMTKTTFGVETDPATGLKVVRKMEDEMTKNHRETDKEESSGVMPEVKDSPYCPVSSFELYVSKLNPENNRLWQRPRSSFYSTDDTWYCNEPVGEKKLTVFMSDLSKSANLSQIYTNHSIRATGATILSKNMYGPAQIMAVTGHKSVQSLTVYQRVGNSEKIKMGQTLSDNLVKKNNAMPAISSTAILALPAPEPVSCNQLALPITESSANANENIQREGGRIDFLKYLDGLDLADVFGEYKENRCVQNNVKSETRTCMQSNPAAIQKLGGESLEQESYLLRSATPDSSNAKILKNVNIIIGLIKDYEWENNHEKETTTDNQFEENCDKHLEVSKTDNGNFVRVCCLLIQIAPIAVRHLCKRLFTETHVETPIRLSIDMQWCLNDSAKDVYEKIENFDLPLMMYILKHDMELQILDNELPDSSDMTIDADLTRINYYAQFIVDHKTTGSFDSITFNEIWETLSQ</sequence>
<keyword evidence="1" id="KW-0233">DNA recombination</keyword>
<protein>
    <recommendedName>
        <fullName evidence="2">DZIP3-like HEPN domain-containing protein</fullName>
    </recommendedName>
</protein>
<gene>
    <name evidence="3" type="ORF">MGAL_10B093583</name>
</gene>
<reference evidence="3" key="1">
    <citation type="submission" date="2018-11" db="EMBL/GenBank/DDBJ databases">
        <authorList>
            <person name="Alioto T."/>
            <person name="Alioto T."/>
        </authorList>
    </citation>
    <scope>NUCLEOTIDE SEQUENCE</scope>
</reference>
<proteinExistence type="predicted"/>
<dbReference type="OrthoDB" id="6123923at2759"/>
<dbReference type="AlphaFoldDB" id="A0A8B6FH79"/>
<keyword evidence="4" id="KW-1185">Reference proteome</keyword>
<dbReference type="GO" id="GO:0015074">
    <property type="term" value="P:DNA integration"/>
    <property type="evidence" value="ECO:0007669"/>
    <property type="project" value="InterPro"/>
</dbReference>
<accession>A0A8B6FH79</accession>
<dbReference type="EMBL" id="UYJE01006799">
    <property type="protein sequence ID" value="VDI49189.1"/>
    <property type="molecule type" value="Genomic_DNA"/>
</dbReference>
<evidence type="ECO:0000313" key="4">
    <source>
        <dbReference type="Proteomes" id="UP000596742"/>
    </source>
</evidence>
<feature type="non-terminal residue" evidence="3">
    <location>
        <position position="1"/>
    </location>
</feature>
<dbReference type="Gene3D" id="1.10.443.10">
    <property type="entry name" value="Intergrase catalytic core"/>
    <property type="match status" value="1"/>
</dbReference>
<evidence type="ECO:0000313" key="3">
    <source>
        <dbReference type="EMBL" id="VDI49189.1"/>
    </source>
</evidence>
<dbReference type="SUPFAM" id="SSF56349">
    <property type="entry name" value="DNA breaking-rejoining enzymes"/>
    <property type="match status" value="1"/>
</dbReference>
<dbReference type="Proteomes" id="UP000596742">
    <property type="component" value="Unassembled WGS sequence"/>
</dbReference>
<dbReference type="PANTHER" id="PTHR21446:SF12">
    <property type="entry name" value="POTASSIUM CHANNEL TETRAMERIZATION DOMAIN CONTAINING 1"/>
    <property type="match status" value="1"/>
</dbReference>
<name>A0A8B6FH79_MYTGA</name>
<evidence type="ECO:0000259" key="2">
    <source>
        <dbReference type="Pfam" id="PF18738"/>
    </source>
</evidence>
<dbReference type="InterPro" id="IPR013762">
    <property type="entry name" value="Integrase-like_cat_sf"/>
</dbReference>
<dbReference type="PANTHER" id="PTHR21446">
    <property type="entry name" value="DUF3504 DOMAIN-CONTAINING PROTEIN"/>
    <property type="match status" value="1"/>
</dbReference>
<dbReference type="GO" id="GO:0003677">
    <property type="term" value="F:DNA binding"/>
    <property type="evidence" value="ECO:0007669"/>
    <property type="project" value="InterPro"/>
</dbReference>